<proteinExistence type="predicted"/>
<keyword evidence="2" id="KW-1185">Reference proteome</keyword>
<dbReference type="EMBL" id="FNBE01000008">
    <property type="protein sequence ID" value="SDG03563.1"/>
    <property type="molecule type" value="Genomic_DNA"/>
</dbReference>
<evidence type="ECO:0000313" key="1">
    <source>
        <dbReference type="EMBL" id="SDG03563.1"/>
    </source>
</evidence>
<reference evidence="1 2" key="1">
    <citation type="submission" date="2016-10" db="EMBL/GenBank/DDBJ databases">
        <authorList>
            <person name="de Groot N.N."/>
        </authorList>
    </citation>
    <scope>NUCLEOTIDE SEQUENCE [LARGE SCALE GENOMIC DNA]</scope>
    <source>
        <strain evidence="1 2">CGMCC 4.3143</strain>
    </source>
</reference>
<accession>A0A1G7QYH6</accession>
<dbReference type="Proteomes" id="UP000198967">
    <property type="component" value="Unassembled WGS sequence"/>
</dbReference>
<dbReference type="STRING" id="366584.SAMN05216377_108222"/>
<dbReference type="OrthoDB" id="3427309at2"/>
<dbReference type="RefSeq" id="WP_093084122.1">
    <property type="nucleotide sequence ID" value="NZ_FNBE01000008.1"/>
</dbReference>
<organism evidence="1 2">
    <name type="scientific">Pseudonocardia oroxyli</name>
    <dbReference type="NCBI Taxonomy" id="366584"/>
    <lineage>
        <taxon>Bacteria</taxon>
        <taxon>Bacillati</taxon>
        <taxon>Actinomycetota</taxon>
        <taxon>Actinomycetes</taxon>
        <taxon>Pseudonocardiales</taxon>
        <taxon>Pseudonocardiaceae</taxon>
        <taxon>Pseudonocardia</taxon>
    </lineage>
</organism>
<sequence length="130" mass="13597">MIGGRVLDSTALTAFATGRPVYMRALVWAAVEENLVLAIPSAALGRAWAQLDPEHHAALQVLLGLPNTVIHDLSPAMAQESGLLLAASGQDDIVSGQVVATSRRRGWPAVTGDPGTLRKLDAAVAIEELP</sequence>
<gene>
    <name evidence="1" type="ORF">SAMN05216377_108222</name>
</gene>
<dbReference type="AlphaFoldDB" id="A0A1G7QYH6"/>
<name>A0A1G7QYH6_PSEOR</name>
<evidence type="ECO:0000313" key="2">
    <source>
        <dbReference type="Proteomes" id="UP000198967"/>
    </source>
</evidence>
<evidence type="ECO:0008006" key="3">
    <source>
        <dbReference type="Google" id="ProtNLM"/>
    </source>
</evidence>
<protein>
    <recommendedName>
        <fullName evidence="3">PIN domain-containing protein</fullName>
    </recommendedName>
</protein>